<dbReference type="InterPro" id="IPR015018">
    <property type="entry name" value="DUF1905"/>
</dbReference>
<name>A0A0W0GGB8_9CHLR</name>
<dbReference type="EMBL" id="LFDV01000002">
    <property type="protein sequence ID" value="KTB47609.1"/>
    <property type="molecule type" value="Genomic_DNA"/>
</dbReference>
<keyword evidence="2" id="KW-1185">Reference proteome</keyword>
<dbReference type="InterPro" id="IPR037079">
    <property type="entry name" value="AF2212/PG0164-like_sf"/>
</dbReference>
<proteinExistence type="predicted"/>
<dbReference type="STRING" id="1217799.DEALK_04540"/>
<dbReference type="PATRIC" id="fig|1217799.6.peg.470"/>
<organism evidence="1 2">
    <name type="scientific">Dehalogenimonas alkenigignens</name>
    <dbReference type="NCBI Taxonomy" id="1217799"/>
    <lineage>
        <taxon>Bacteria</taxon>
        <taxon>Bacillati</taxon>
        <taxon>Chloroflexota</taxon>
        <taxon>Dehalococcoidia</taxon>
        <taxon>Dehalococcoidales</taxon>
        <taxon>Dehalococcoidaceae</taxon>
        <taxon>Dehalogenimonas</taxon>
    </lineage>
</organism>
<dbReference type="Pfam" id="PF13376">
    <property type="entry name" value="OmdA"/>
    <property type="match status" value="1"/>
</dbReference>
<sequence>MAEATAPMPEFNAVIQSPPDAPRAAFIRVPFDVKAAFGTRAGVAVKGAFDGREYRGTIQPMTGGHVIGLSAGMRKALGKTTGDTIHVTMERDTEERAVEVPADLSTALDSQPAARDYFNKLPYSHQKEYVEHITEAKKPETRARRVKNTVEMLAQAPLE</sequence>
<evidence type="ECO:0000313" key="2">
    <source>
        <dbReference type="Proteomes" id="UP000053947"/>
    </source>
</evidence>
<dbReference type="SUPFAM" id="SSF141694">
    <property type="entry name" value="AF2212/PG0164-like"/>
    <property type="match status" value="1"/>
</dbReference>
<evidence type="ECO:0000313" key="1">
    <source>
        <dbReference type="EMBL" id="KTB47609.1"/>
    </source>
</evidence>
<dbReference type="AlphaFoldDB" id="A0A0W0GGB8"/>
<protein>
    <recommendedName>
        <fullName evidence="3">Bacteriocin-protection, YdeI or OmpD-Associated</fullName>
    </recommendedName>
</protein>
<dbReference type="RefSeq" id="WP_058438301.1">
    <property type="nucleotide sequence ID" value="NZ_KQ758903.1"/>
</dbReference>
<accession>A0A0W0GGB8</accession>
<dbReference type="Gene3D" id="2.40.30.100">
    <property type="entry name" value="AF2212/PG0164-like"/>
    <property type="match status" value="1"/>
</dbReference>
<gene>
    <name evidence="1" type="ORF">DEALK_04540</name>
</gene>
<dbReference type="Pfam" id="PF08922">
    <property type="entry name" value="DUF1905"/>
    <property type="match status" value="1"/>
</dbReference>
<reference evidence="1 2" key="1">
    <citation type="submission" date="2015-06" db="EMBL/GenBank/DDBJ databases">
        <title>Genome sequence of the organohalide-respiring Dehalogenimonas alkenigignens type strain (IP3-3T).</title>
        <authorList>
            <person name="Key T.A."/>
            <person name="Richmond D.P."/>
            <person name="Bowman K.S."/>
            <person name="Cho Y.-J."/>
            <person name="Chun J."/>
            <person name="da Costa M.S."/>
            <person name="Rainey F.A."/>
            <person name="Moe W.M."/>
        </authorList>
    </citation>
    <scope>NUCLEOTIDE SEQUENCE [LARGE SCALE GENOMIC DNA]</scope>
    <source>
        <strain evidence="1 2">IP3-3</strain>
    </source>
</reference>
<evidence type="ECO:0008006" key="3">
    <source>
        <dbReference type="Google" id="ProtNLM"/>
    </source>
</evidence>
<dbReference type="Proteomes" id="UP000053947">
    <property type="component" value="Unassembled WGS sequence"/>
</dbReference>
<comment type="caution">
    <text evidence="1">The sequence shown here is derived from an EMBL/GenBank/DDBJ whole genome shotgun (WGS) entry which is preliminary data.</text>
</comment>